<name>A0A1H2SCI0_9FLAO</name>
<organism evidence="1 2">
    <name type="scientific">Flagellimonas zhangzhouensis</name>
    <dbReference type="NCBI Taxonomy" id="1073328"/>
    <lineage>
        <taxon>Bacteria</taxon>
        <taxon>Pseudomonadati</taxon>
        <taxon>Bacteroidota</taxon>
        <taxon>Flavobacteriia</taxon>
        <taxon>Flavobacteriales</taxon>
        <taxon>Flavobacteriaceae</taxon>
        <taxon>Flagellimonas</taxon>
    </lineage>
</organism>
<evidence type="ECO:0000313" key="2">
    <source>
        <dbReference type="Proteomes" id="UP000199592"/>
    </source>
</evidence>
<protein>
    <submittedName>
        <fullName evidence="1">Uncharacterized protein</fullName>
    </submittedName>
</protein>
<dbReference type="Proteomes" id="UP000199592">
    <property type="component" value="Unassembled WGS sequence"/>
</dbReference>
<dbReference type="RefSeq" id="WP_139150390.1">
    <property type="nucleotide sequence ID" value="NZ_FNKI01000002.1"/>
</dbReference>
<dbReference type="EMBL" id="FNMY01000001">
    <property type="protein sequence ID" value="SDW28844.1"/>
    <property type="molecule type" value="Genomic_DNA"/>
</dbReference>
<proteinExistence type="predicted"/>
<gene>
    <name evidence="1" type="ORF">SAMN04487892_1017</name>
</gene>
<keyword evidence="2" id="KW-1185">Reference proteome</keyword>
<evidence type="ECO:0000313" key="1">
    <source>
        <dbReference type="EMBL" id="SDW28844.1"/>
    </source>
</evidence>
<sequence>MNTQINQLRRIISMLLFSLSFLMISSCQLNSSKSRELLSINNEKELIITLDSLFVELNQIEIEKFNYTVSENLITINEQIRRIIENVNSKESLKNLELEYRKKSHSFLFVLSPDGKIGVFSWYTRMNNTGNEIKNIALIQKKDKVAPTSLYGEPIMYTDIYQLNTNLDQSLYLLHGISDTPSDSYQQLNSYILRDGYLEAIYSFPNRESQISTRLAAVNELPKHLKVLGNGSKINFKHATDTTQTNYSLVFDGDKFVSNIYED</sequence>
<reference evidence="2" key="1">
    <citation type="submission" date="2016-10" db="EMBL/GenBank/DDBJ databases">
        <authorList>
            <person name="Varghese N."/>
            <person name="Submissions S."/>
        </authorList>
    </citation>
    <scope>NUCLEOTIDE SEQUENCE [LARGE SCALE GENOMIC DNA]</scope>
    <source>
        <strain evidence="2">DSM 25030</strain>
    </source>
</reference>
<dbReference type="OrthoDB" id="1454457at2"/>
<dbReference type="AlphaFoldDB" id="A0A1H2SCI0"/>
<accession>A0A1H2SCI0</accession>